<dbReference type="GO" id="GO:0005524">
    <property type="term" value="F:ATP binding"/>
    <property type="evidence" value="ECO:0007669"/>
    <property type="project" value="UniProtKB-UniRule"/>
</dbReference>
<accession>A0A642UMX9</accession>
<name>A0A642UMX9_9ASCO</name>
<organism evidence="9 10">
    <name type="scientific">Trichomonascus ciferrii</name>
    <dbReference type="NCBI Taxonomy" id="44093"/>
    <lineage>
        <taxon>Eukaryota</taxon>
        <taxon>Fungi</taxon>
        <taxon>Dikarya</taxon>
        <taxon>Ascomycota</taxon>
        <taxon>Saccharomycotina</taxon>
        <taxon>Dipodascomycetes</taxon>
        <taxon>Dipodascales</taxon>
        <taxon>Trichomonascaceae</taxon>
        <taxon>Trichomonascus</taxon>
        <taxon>Trichomonascus ciferrii complex</taxon>
    </lineage>
</organism>
<feature type="region of interest" description="Disordered" evidence="7">
    <location>
        <begin position="441"/>
        <end position="486"/>
    </location>
</feature>
<dbReference type="PANTHER" id="PTHR24345">
    <property type="entry name" value="SERINE/THREONINE-PROTEIN KINASE PLK"/>
    <property type="match status" value="1"/>
</dbReference>
<evidence type="ECO:0000259" key="8">
    <source>
        <dbReference type="PROSITE" id="PS50011"/>
    </source>
</evidence>
<evidence type="ECO:0000256" key="6">
    <source>
        <dbReference type="PROSITE-ProRule" id="PRU10141"/>
    </source>
</evidence>
<dbReference type="Pfam" id="PF00069">
    <property type="entry name" value="Pkinase"/>
    <property type="match status" value="1"/>
</dbReference>
<dbReference type="SMART" id="SM00220">
    <property type="entry name" value="S_TKc"/>
    <property type="match status" value="1"/>
</dbReference>
<dbReference type="Gene3D" id="3.30.200.20">
    <property type="entry name" value="Phosphorylase Kinase, domain 1"/>
    <property type="match status" value="1"/>
</dbReference>
<dbReference type="GO" id="GO:0004674">
    <property type="term" value="F:protein serine/threonine kinase activity"/>
    <property type="evidence" value="ECO:0007669"/>
    <property type="project" value="UniProtKB-KW"/>
</dbReference>
<dbReference type="PROSITE" id="PS00108">
    <property type="entry name" value="PROTEIN_KINASE_ST"/>
    <property type="match status" value="1"/>
</dbReference>
<feature type="compositionally biased region" description="Basic and acidic residues" evidence="7">
    <location>
        <begin position="68"/>
        <end position="84"/>
    </location>
</feature>
<evidence type="ECO:0000313" key="9">
    <source>
        <dbReference type="EMBL" id="KAA8902217.1"/>
    </source>
</evidence>
<dbReference type="Proteomes" id="UP000761534">
    <property type="component" value="Unassembled WGS sequence"/>
</dbReference>
<keyword evidence="5 6" id="KW-0067">ATP-binding</keyword>
<dbReference type="EMBL" id="SWFS01000470">
    <property type="protein sequence ID" value="KAA8902217.1"/>
    <property type="molecule type" value="Genomic_DNA"/>
</dbReference>
<dbReference type="OrthoDB" id="4062651at2759"/>
<sequence>MVFTTDKQAVCEPVSPPHHHHLHFRSLFTMQEAEGGVKRSKSERFKQIFHHGPLRHSRDSTPPSPPSRPRDIPSSLREREREQEQDAASTLSASAPPSRSNSQFFEEESSASSGGFFRSRSKPAVASSTSSVSNLFSRERGISFSPAQFLPETLHSKSWALSSKYSIHKNLIKTRVIGKGATAVVRTVQALNSKQIFAVKVYRKVPPTRDQTPEEYYQRLAEEYIIAKRLNHRNVVRTVELCIDSSDAWCCVMEYCDGGDLFSLIESFKAEGKRMPKPDRNCLFKQLLSGTAHLHQHGVAHRDIKPENLLVCSNGCLKISDFGVSEIIFDKPGDEIRLCKGLSGSTNYIAPEVFEAKRQNQSYDARLVDTWACAIVYINMAFNGLLFAKADKDDHNYLKIRDDIVRYWTIEEEEYVESDTSEQNSPIVSVPNSRETSILAGRPSIIQLEKEETSESSSSENEADAETRPPQEENNKPASPPVNKRKPLILFSDFGEAGKKVISKMLQEDLTRRPLVSDVLQTAFVKKIGLCLPTEDHNIQNGSEKFDATNISSFKNLKDQSVIRNHSHKPPAKAVKTIGMGHM</sequence>
<feature type="region of interest" description="Disordered" evidence="7">
    <location>
        <begin position="49"/>
        <end position="106"/>
    </location>
</feature>
<keyword evidence="10" id="KW-1185">Reference proteome</keyword>
<comment type="caution">
    <text evidence="9">The sequence shown here is derived from an EMBL/GenBank/DDBJ whole genome shotgun (WGS) entry which is preliminary data.</text>
</comment>
<dbReference type="GO" id="GO:0005634">
    <property type="term" value="C:nucleus"/>
    <property type="evidence" value="ECO:0007669"/>
    <property type="project" value="TreeGrafter"/>
</dbReference>
<dbReference type="SUPFAM" id="SSF56112">
    <property type="entry name" value="Protein kinase-like (PK-like)"/>
    <property type="match status" value="1"/>
</dbReference>
<evidence type="ECO:0000256" key="5">
    <source>
        <dbReference type="ARBA" id="ARBA00022840"/>
    </source>
</evidence>
<feature type="compositionally biased region" description="Low complexity" evidence="7">
    <location>
        <begin position="87"/>
        <end position="106"/>
    </location>
</feature>
<keyword evidence="3 6" id="KW-0547">Nucleotide-binding</keyword>
<feature type="compositionally biased region" description="Basic and acidic residues" evidence="7">
    <location>
        <begin position="465"/>
        <end position="475"/>
    </location>
</feature>
<evidence type="ECO:0000256" key="3">
    <source>
        <dbReference type="ARBA" id="ARBA00022741"/>
    </source>
</evidence>
<dbReference type="InterPro" id="IPR011009">
    <property type="entry name" value="Kinase-like_dom_sf"/>
</dbReference>
<dbReference type="InterPro" id="IPR000719">
    <property type="entry name" value="Prot_kinase_dom"/>
</dbReference>
<evidence type="ECO:0000256" key="2">
    <source>
        <dbReference type="ARBA" id="ARBA00022679"/>
    </source>
</evidence>
<evidence type="ECO:0000313" key="10">
    <source>
        <dbReference type="Proteomes" id="UP000761534"/>
    </source>
</evidence>
<protein>
    <recommendedName>
        <fullName evidence="8">Protein kinase domain-containing protein</fullName>
    </recommendedName>
</protein>
<dbReference type="Gene3D" id="1.10.510.10">
    <property type="entry name" value="Transferase(Phosphotransferase) domain 1"/>
    <property type="match status" value="1"/>
</dbReference>
<dbReference type="InterPro" id="IPR008271">
    <property type="entry name" value="Ser/Thr_kinase_AS"/>
</dbReference>
<gene>
    <name evidence="9" type="ORF">TRICI_005933</name>
</gene>
<keyword evidence="1" id="KW-0723">Serine/threonine-protein kinase</keyword>
<dbReference type="VEuPathDB" id="FungiDB:TRICI_005933"/>
<dbReference type="PROSITE" id="PS50011">
    <property type="entry name" value="PROTEIN_KINASE_DOM"/>
    <property type="match status" value="1"/>
</dbReference>
<dbReference type="PANTHER" id="PTHR24345:SF0">
    <property type="entry name" value="CELL CYCLE SERINE_THREONINE-PROTEIN KINASE CDC5_MSD2"/>
    <property type="match status" value="1"/>
</dbReference>
<evidence type="ECO:0000256" key="1">
    <source>
        <dbReference type="ARBA" id="ARBA00022527"/>
    </source>
</evidence>
<dbReference type="PROSITE" id="PS00107">
    <property type="entry name" value="PROTEIN_KINASE_ATP"/>
    <property type="match status" value="1"/>
</dbReference>
<evidence type="ECO:0000256" key="7">
    <source>
        <dbReference type="SAM" id="MobiDB-lite"/>
    </source>
</evidence>
<evidence type="ECO:0000256" key="4">
    <source>
        <dbReference type="ARBA" id="ARBA00022777"/>
    </source>
</evidence>
<keyword evidence="4" id="KW-0418">Kinase</keyword>
<dbReference type="InterPro" id="IPR017441">
    <property type="entry name" value="Protein_kinase_ATP_BS"/>
</dbReference>
<proteinExistence type="predicted"/>
<dbReference type="AlphaFoldDB" id="A0A642UMX9"/>
<feature type="binding site" evidence="6">
    <location>
        <position position="200"/>
    </location>
    <ligand>
        <name>ATP</name>
        <dbReference type="ChEBI" id="CHEBI:30616"/>
    </ligand>
</feature>
<feature type="domain" description="Protein kinase" evidence="8">
    <location>
        <begin position="171"/>
        <end position="525"/>
    </location>
</feature>
<keyword evidence="2" id="KW-0808">Transferase</keyword>
<reference evidence="9" key="1">
    <citation type="journal article" date="2019" name="G3 (Bethesda)">
        <title>Genome Assemblies of Two Rare Opportunistic Yeast Pathogens: Diutina rugosa (syn. Candida rugosa) and Trichomonascus ciferrii (syn. Candida ciferrii).</title>
        <authorList>
            <person name="Mixao V."/>
            <person name="Saus E."/>
            <person name="Hansen A.P."/>
            <person name="Lass-Florl C."/>
            <person name="Gabaldon T."/>
        </authorList>
    </citation>
    <scope>NUCLEOTIDE SEQUENCE</scope>
    <source>
        <strain evidence="9">CBS 4856</strain>
    </source>
</reference>